<dbReference type="SUPFAM" id="SSF55144">
    <property type="entry name" value="LigT-like"/>
    <property type="match status" value="1"/>
</dbReference>
<dbReference type="EC" id="3.1.4.58" evidence="2"/>
<dbReference type="OrthoDB" id="9793819at2"/>
<evidence type="ECO:0000313" key="4">
    <source>
        <dbReference type="Proteomes" id="UP000244912"/>
    </source>
</evidence>
<dbReference type="GO" id="GO:0004113">
    <property type="term" value="F:2',3'-cyclic-nucleotide 3'-phosphodiesterase activity"/>
    <property type="evidence" value="ECO:0007669"/>
    <property type="project" value="InterPro"/>
</dbReference>
<accession>A0A2R8BVX0</accession>
<gene>
    <name evidence="3" type="primary">ytlP</name>
    <name evidence="3" type="ORF">PAA8504_02103</name>
</gene>
<feature type="short sequence motif" description="HXTX 2" evidence="2">
    <location>
        <begin position="119"/>
        <end position="122"/>
    </location>
</feature>
<dbReference type="AlphaFoldDB" id="A0A2R8BVX0"/>
<dbReference type="GO" id="GO:0008664">
    <property type="term" value="F:RNA 2',3'-cyclic 3'-phosphodiesterase activity"/>
    <property type="evidence" value="ECO:0007669"/>
    <property type="project" value="UniProtKB-EC"/>
</dbReference>
<dbReference type="NCBIfam" id="TIGR02258">
    <property type="entry name" value="2_5_ligase"/>
    <property type="match status" value="1"/>
</dbReference>
<dbReference type="PANTHER" id="PTHR35561">
    <property type="entry name" value="RNA 2',3'-CYCLIC PHOSPHODIESTERASE"/>
    <property type="match status" value="1"/>
</dbReference>
<feature type="short sequence motif" description="HXTX 1" evidence="2">
    <location>
        <begin position="36"/>
        <end position="39"/>
    </location>
</feature>
<evidence type="ECO:0000256" key="1">
    <source>
        <dbReference type="ARBA" id="ARBA00022801"/>
    </source>
</evidence>
<dbReference type="PANTHER" id="PTHR35561:SF1">
    <property type="entry name" value="RNA 2',3'-CYCLIC PHOSPHODIESTERASE"/>
    <property type="match status" value="1"/>
</dbReference>
<keyword evidence="1 2" id="KW-0378">Hydrolase</keyword>
<proteinExistence type="inferred from homology"/>
<evidence type="ECO:0000256" key="2">
    <source>
        <dbReference type="HAMAP-Rule" id="MF_01940"/>
    </source>
</evidence>
<dbReference type="Gene3D" id="3.90.1140.10">
    <property type="entry name" value="Cyclic phosphodiesterase"/>
    <property type="match status" value="1"/>
</dbReference>
<dbReference type="Pfam" id="PF13563">
    <property type="entry name" value="2_5_RNA_ligase2"/>
    <property type="match status" value="1"/>
</dbReference>
<reference evidence="3 4" key="1">
    <citation type="submission" date="2018-03" db="EMBL/GenBank/DDBJ databases">
        <authorList>
            <person name="Keele B.F."/>
        </authorList>
    </citation>
    <scope>NUCLEOTIDE SEQUENCE [LARGE SCALE GENOMIC DNA]</scope>
    <source>
        <strain evidence="3 4">CECT 8504</strain>
    </source>
</reference>
<dbReference type="RefSeq" id="WP_108894120.1">
    <property type="nucleotide sequence ID" value="NZ_ONZF01000004.1"/>
</dbReference>
<feature type="active site" description="Proton acceptor" evidence="2">
    <location>
        <position position="119"/>
    </location>
</feature>
<comment type="catalytic activity">
    <reaction evidence="2">
        <text>a 3'-end 2',3'-cyclophospho-ribonucleotide-RNA + H2O = a 3'-end 2'-phospho-ribonucleotide-RNA + H(+)</text>
        <dbReference type="Rhea" id="RHEA:11828"/>
        <dbReference type="Rhea" id="RHEA-COMP:10464"/>
        <dbReference type="Rhea" id="RHEA-COMP:17353"/>
        <dbReference type="ChEBI" id="CHEBI:15377"/>
        <dbReference type="ChEBI" id="CHEBI:15378"/>
        <dbReference type="ChEBI" id="CHEBI:83064"/>
        <dbReference type="ChEBI" id="CHEBI:173113"/>
        <dbReference type="EC" id="3.1.4.58"/>
    </reaction>
</comment>
<feature type="active site" description="Proton donor" evidence="2">
    <location>
        <position position="36"/>
    </location>
</feature>
<evidence type="ECO:0000313" key="3">
    <source>
        <dbReference type="EMBL" id="SPJ24275.1"/>
    </source>
</evidence>
<dbReference type="HAMAP" id="MF_01940">
    <property type="entry name" value="RNA_CPDase"/>
    <property type="match status" value="1"/>
</dbReference>
<comment type="function">
    <text evidence="2">Hydrolyzes RNA 2',3'-cyclic phosphodiester to an RNA 2'-phosphomonoester.</text>
</comment>
<sequence>MRAFLALDPPDPLRNALSALQDDLRCGRHVDEDDLHLTLCFFPDASQAALEEMDLTLDLMRPGPVTIEVAGIDTFGSENPRSVHASVMASAPLVHLQKKVETAARRSGIDLPHRRFVPHITLARFPNRMPPEDHVRLGRFLERRGNVHFDAAVIQEVVLYQSTLTEDGPRYDELERYPLI</sequence>
<dbReference type="InterPro" id="IPR009097">
    <property type="entry name" value="Cyclic_Pdiesterase"/>
</dbReference>
<organism evidence="3 4">
    <name type="scientific">Palleronia abyssalis</name>
    <dbReference type="NCBI Taxonomy" id="1501240"/>
    <lineage>
        <taxon>Bacteria</taxon>
        <taxon>Pseudomonadati</taxon>
        <taxon>Pseudomonadota</taxon>
        <taxon>Alphaproteobacteria</taxon>
        <taxon>Rhodobacterales</taxon>
        <taxon>Roseobacteraceae</taxon>
        <taxon>Palleronia</taxon>
    </lineage>
</organism>
<dbReference type="EMBL" id="ONZF01000004">
    <property type="protein sequence ID" value="SPJ24275.1"/>
    <property type="molecule type" value="Genomic_DNA"/>
</dbReference>
<dbReference type="Proteomes" id="UP000244912">
    <property type="component" value="Unassembled WGS sequence"/>
</dbReference>
<comment type="similarity">
    <text evidence="2">Belongs to the 2H phosphoesterase superfamily. ThpR family.</text>
</comment>
<name>A0A2R8BVX0_9RHOB</name>
<protein>
    <recommendedName>
        <fullName evidence="2">RNA 2',3'-cyclic phosphodiesterase</fullName>
        <shortName evidence="2">RNA 2',3'-CPDase</shortName>
        <ecNumber evidence="2">3.1.4.58</ecNumber>
    </recommendedName>
</protein>
<keyword evidence="4" id="KW-1185">Reference proteome</keyword>
<dbReference type="InterPro" id="IPR004175">
    <property type="entry name" value="RNA_CPDase"/>
</dbReference>